<dbReference type="Pfam" id="PF02353">
    <property type="entry name" value="CMAS"/>
    <property type="match status" value="1"/>
</dbReference>
<dbReference type="InterPro" id="IPR003333">
    <property type="entry name" value="CMAS"/>
</dbReference>
<keyword evidence="2" id="KW-0489">Methyltransferase</keyword>
<dbReference type="Pfam" id="PF25371">
    <property type="entry name" value="DUF7884"/>
    <property type="match status" value="1"/>
</dbReference>
<dbReference type="RefSeq" id="WP_034837348.1">
    <property type="nucleotide sequence ID" value="NZ_JANX01000146.1"/>
</dbReference>
<comment type="caution">
    <text evidence="8">The sequence shown here is derived from an EMBL/GenBank/DDBJ whole genome shotgun (WGS) entry which is preliminary data.</text>
</comment>
<dbReference type="SUPFAM" id="SSF53335">
    <property type="entry name" value="S-adenosyl-L-methionine-dependent methyltransferases"/>
    <property type="match status" value="1"/>
</dbReference>
<dbReference type="PANTHER" id="PTHR43667">
    <property type="entry name" value="CYCLOPROPANE-FATTY-ACYL-PHOSPHOLIPID SYNTHASE"/>
    <property type="match status" value="1"/>
</dbReference>
<evidence type="ECO:0000256" key="2">
    <source>
        <dbReference type="ARBA" id="ARBA00022603"/>
    </source>
</evidence>
<dbReference type="Gene3D" id="3.40.50.150">
    <property type="entry name" value="Vaccinia Virus protein VP39"/>
    <property type="match status" value="1"/>
</dbReference>
<dbReference type="GO" id="GO:0032259">
    <property type="term" value="P:methylation"/>
    <property type="evidence" value="ECO:0007669"/>
    <property type="project" value="UniProtKB-KW"/>
</dbReference>
<accession>A0A0A0D7M0</accession>
<dbReference type="AlphaFoldDB" id="A0A0A0D7M0"/>
<feature type="active site" evidence="6">
    <location>
        <position position="359"/>
    </location>
</feature>
<organism evidence="8 9">
    <name type="scientific">Inquilinus limosus MP06</name>
    <dbReference type="NCBI Taxonomy" id="1398085"/>
    <lineage>
        <taxon>Bacteria</taxon>
        <taxon>Pseudomonadati</taxon>
        <taxon>Pseudomonadota</taxon>
        <taxon>Alphaproteobacteria</taxon>
        <taxon>Rhodospirillales</taxon>
        <taxon>Rhodospirillaceae</taxon>
        <taxon>Inquilinus</taxon>
    </lineage>
</organism>
<dbReference type="GO" id="GO:0008168">
    <property type="term" value="F:methyltransferase activity"/>
    <property type="evidence" value="ECO:0007669"/>
    <property type="project" value="UniProtKB-KW"/>
</dbReference>
<evidence type="ECO:0000256" key="5">
    <source>
        <dbReference type="ARBA" id="ARBA00023098"/>
    </source>
</evidence>
<evidence type="ECO:0000256" key="3">
    <source>
        <dbReference type="ARBA" id="ARBA00022679"/>
    </source>
</evidence>
<evidence type="ECO:0000313" key="8">
    <source>
        <dbReference type="EMBL" id="KGM33808.1"/>
    </source>
</evidence>
<dbReference type="OrthoDB" id="9782855at2"/>
<dbReference type="EMBL" id="JANX01000146">
    <property type="protein sequence ID" value="KGM33808.1"/>
    <property type="molecule type" value="Genomic_DNA"/>
</dbReference>
<sequence>MFIALLKSIVRDGSLRVIDATGRSHKIGDDTPPRAVIRLKSPRLAYTLMRNPGLALGEAYMDGQLTVEEGSLYDFLAVVAKNLKVDSHGWLALIARVTRGLKQYNPVGKAQQNVAHHYDLSAELYDLFLDADRQYSCAYFATPEDSLETAQLNKKRHIAAKLLFDKPGLKTLDIGSGWGGLGLYLARETGADVTGVTLSTEQHKLSTARAAAAGLADRAKFHLRDYRQEQGPYQRIVSVGMFEHVGKRNYAEFFAKLHGLLADDGVALIHSIGYSDTPGPINPFIRKYIFPGADLPTLSELATMAERVGLYITDVEVLRIHYAETLRHWRERFMARWADAAKLYDERFCRMWEFYLALCEVGFRYRTTVVFQLQFAKRIDTVPITRDYMVERERQMALTDVGDSVVPQPSRATA</sequence>
<keyword evidence="5" id="KW-0443">Lipid metabolism</keyword>
<evidence type="ECO:0000256" key="6">
    <source>
        <dbReference type="PIRSR" id="PIRSR003085-1"/>
    </source>
</evidence>
<evidence type="ECO:0000256" key="4">
    <source>
        <dbReference type="ARBA" id="ARBA00022691"/>
    </source>
</evidence>
<evidence type="ECO:0000313" key="9">
    <source>
        <dbReference type="Proteomes" id="UP000029995"/>
    </source>
</evidence>
<feature type="domain" description="DUF7884" evidence="7">
    <location>
        <begin position="20"/>
        <end position="82"/>
    </location>
</feature>
<dbReference type="InterPro" id="IPR050723">
    <property type="entry name" value="CFA/CMAS"/>
</dbReference>
<keyword evidence="4" id="KW-0949">S-adenosyl-L-methionine</keyword>
<dbReference type="PIRSF" id="PIRSF003085">
    <property type="entry name" value="CMAS"/>
    <property type="match status" value="1"/>
</dbReference>
<gene>
    <name evidence="8" type="ORF">P409_13735</name>
</gene>
<evidence type="ECO:0000256" key="1">
    <source>
        <dbReference type="ARBA" id="ARBA00010815"/>
    </source>
</evidence>
<proteinExistence type="inferred from homology"/>
<comment type="similarity">
    <text evidence="1">Belongs to the CFA/CMAS family.</text>
</comment>
<dbReference type="PANTHER" id="PTHR43667:SF1">
    <property type="entry name" value="CYCLOPROPANE-FATTY-ACYL-PHOSPHOLIPID SYNTHASE"/>
    <property type="match status" value="1"/>
</dbReference>
<dbReference type="GO" id="GO:0008610">
    <property type="term" value="P:lipid biosynthetic process"/>
    <property type="evidence" value="ECO:0007669"/>
    <property type="project" value="InterPro"/>
</dbReference>
<reference evidence="8 9" key="1">
    <citation type="submission" date="2014-01" db="EMBL/GenBank/DDBJ databases">
        <title>Genome sequence determination for a cystic fibrosis isolate, Inquilinus limosus.</title>
        <authorList>
            <person name="Pino M."/>
            <person name="Di Conza J."/>
            <person name="Gutkind G."/>
        </authorList>
    </citation>
    <scope>NUCLEOTIDE SEQUENCE [LARGE SCALE GENOMIC DNA]</scope>
    <source>
        <strain evidence="8 9">MP06</strain>
    </source>
</reference>
<dbReference type="InterPro" id="IPR029063">
    <property type="entry name" value="SAM-dependent_MTases_sf"/>
</dbReference>
<dbReference type="Proteomes" id="UP000029995">
    <property type="component" value="Unassembled WGS sequence"/>
</dbReference>
<dbReference type="InterPro" id="IPR057206">
    <property type="entry name" value="DUF7884"/>
</dbReference>
<name>A0A0A0D7M0_9PROT</name>
<protein>
    <submittedName>
        <fullName evidence="8">SAM-dependent methlyltransferase</fullName>
    </submittedName>
</protein>
<keyword evidence="3 8" id="KW-0808">Transferase</keyword>
<dbReference type="CDD" id="cd02440">
    <property type="entry name" value="AdoMet_MTases"/>
    <property type="match status" value="1"/>
</dbReference>
<evidence type="ECO:0000259" key="7">
    <source>
        <dbReference type="Pfam" id="PF25371"/>
    </source>
</evidence>